<keyword evidence="6" id="KW-1185">Reference proteome</keyword>
<evidence type="ECO:0000256" key="1">
    <source>
        <dbReference type="ARBA" id="ARBA00001917"/>
    </source>
</evidence>
<dbReference type="GO" id="GO:0010181">
    <property type="term" value="F:FMN binding"/>
    <property type="evidence" value="ECO:0007669"/>
    <property type="project" value="InterPro"/>
</dbReference>
<evidence type="ECO:0000256" key="3">
    <source>
        <dbReference type="ARBA" id="ARBA00023002"/>
    </source>
</evidence>
<evidence type="ECO:0000259" key="4">
    <source>
        <dbReference type="Pfam" id="PF00724"/>
    </source>
</evidence>
<proteinExistence type="inferred from homology"/>
<keyword evidence="3" id="KW-0560">Oxidoreductase</keyword>
<sequence length="355" mass="38208">MTSLFDPLQLGPLSLKNRVFMAPLTRSRAGTERVPNALMAEYYRQRAGAGLILSEATSVTPMGVGYADTPGIWNEEQVEGWKAVTNAVHEAGGVIFLQLWHVGRISHPIFLGGELPVAPSAIQPAGHVSLVRPKTAYVTPRALETDEIPGIIAAYRQGAENARLAGFDGVEIHAANGYLIDQFLQDRSNRRTDRYGGSIENRVRLLNEITDAVIEIWGADRVGVHLAPRGDSHDLGDSDPAALFTRVAHDMAARGVAFLALREHIGDDSLLPAIKQAFGGIVVANEGLTYQSATQLLSEGHADAAAFGRDFIATPDLPERFRKGKPLNEVNPATFYSGGAEGYTDYPTAESVAAE</sequence>
<dbReference type="SUPFAM" id="SSF51395">
    <property type="entry name" value="FMN-linked oxidoreductases"/>
    <property type="match status" value="1"/>
</dbReference>
<dbReference type="PANTHER" id="PTHR22893:SF98">
    <property type="entry name" value="OXIDOREDUCTASE"/>
    <property type="match status" value="1"/>
</dbReference>
<dbReference type="GO" id="GO:0005829">
    <property type="term" value="C:cytosol"/>
    <property type="evidence" value="ECO:0007669"/>
    <property type="project" value="TreeGrafter"/>
</dbReference>
<dbReference type="CDD" id="cd02933">
    <property type="entry name" value="OYE_like_FMN"/>
    <property type="match status" value="1"/>
</dbReference>
<organism evidence="5 6">
    <name type="scientific">Paracoccus alkanivorans</name>
    <dbReference type="NCBI Taxonomy" id="2116655"/>
    <lineage>
        <taxon>Bacteria</taxon>
        <taxon>Pseudomonadati</taxon>
        <taxon>Pseudomonadota</taxon>
        <taxon>Alphaproteobacteria</taxon>
        <taxon>Rhodobacterales</taxon>
        <taxon>Paracoccaceae</taxon>
        <taxon>Paracoccus</taxon>
    </lineage>
</organism>
<evidence type="ECO:0000256" key="2">
    <source>
        <dbReference type="ARBA" id="ARBA00005979"/>
    </source>
</evidence>
<reference evidence="5 6" key="1">
    <citation type="submission" date="2018-07" db="EMBL/GenBank/DDBJ databases">
        <authorList>
            <person name="Zhang Y."/>
            <person name="Wang L."/>
            <person name="Ma S."/>
        </authorList>
    </citation>
    <scope>NUCLEOTIDE SEQUENCE [LARGE SCALE GENOMIC DNA]</scope>
    <source>
        <strain evidence="5 6">4-2</strain>
    </source>
</reference>
<evidence type="ECO:0000313" key="6">
    <source>
        <dbReference type="Proteomes" id="UP000273516"/>
    </source>
</evidence>
<protein>
    <submittedName>
        <fullName evidence="5">Alkene reductase</fullName>
    </submittedName>
</protein>
<dbReference type="FunFam" id="3.20.20.70:FF:000059">
    <property type="entry name" value="N-ethylmaleimide reductase, FMN-linked"/>
    <property type="match status" value="1"/>
</dbReference>
<dbReference type="AlphaFoldDB" id="A0A3M0MJ29"/>
<gene>
    <name evidence="5" type="ORF">C9E81_02380</name>
</gene>
<evidence type="ECO:0000313" key="5">
    <source>
        <dbReference type="EMBL" id="RMC37611.1"/>
    </source>
</evidence>
<name>A0A3M0MJ29_9RHOB</name>
<dbReference type="InterPro" id="IPR013785">
    <property type="entry name" value="Aldolase_TIM"/>
</dbReference>
<dbReference type="EMBL" id="QOKZ01000001">
    <property type="protein sequence ID" value="RMC37611.1"/>
    <property type="molecule type" value="Genomic_DNA"/>
</dbReference>
<feature type="domain" description="NADH:flavin oxidoreductase/NADH oxidase N-terminal" evidence="4">
    <location>
        <begin position="3"/>
        <end position="328"/>
    </location>
</feature>
<dbReference type="Gene3D" id="3.20.20.70">
    <property type="entry name" value="Aldolase class I"/>
    <property type="match status" value="1"/>
</dbReference>
<dbReference type="Pfam" id="PF00724">
    <property type="entry name" value="Oxidored_FMN"/>
    <property type="match status" value="1"/>
</dbReference>
<dbReference type="OrthoDB" id="9784632at2"/>
<dbReference type="InterPro" id="IPR045247">
    <property type="entry name" value="Oye-like"/>
</dbReference>
<accession>A0A3M0MJ29</accession>
<dbReference type="Proteomes" id="UP000273516">
    <property type="component" value="Unassembled WGS sequence"/>
</dbReference>
<comment type="similarity">
    <text evidence="2">Belongs to the NADH:flavin oxidoreductase/NADH oxidase family.</text>
</comment>
<dbReference type="GO" id="GO:0016628">
    <property type="term" value="F:oxidoreductase activity, acting on the CH-CH group of donors, NAD or NADP as acceptor"/>
    <property type="evidence" value="ECO:0007669"/>
    <property type="project" value="UniProtKB-ARBA"/>
</dbReference>
<comment type="cofactor">
    <cofactor evidence="1">
        <name>FMN</name>
        <dbReference type="ChEBI" id="CHEBI:58210"/>
    </cofactor>
</comment>
<dbReference type="RefSeq" id="WP_122110698.1">
    <property type="nucleotide sequence ID" value="NZ_QOKZ01000001.1"/>
</dbReference>
<dbReference type="InterPro" id="IPR001155">
    <property type="entry name" value="OxRdtase_FMN_N"/>
</dbReference>
<comment type="caution">
    <text evidence="5">The sequence shown here is derived from an EMBL/GenBank/DDBJ whole genome shotgun (WGS) entry which is preliminary data.</text>
</comment>
<dbReference type="PANTHER" id="PTHR22893">
    <property type="entry name" value="NADH OXIDOREDUCTASE-RELATED"/>
    <property type="match status" value="1"/>
</dbReference>